<protein>
    <submittedName>
        <fullName evidence="11">MotA/TolQ/ExbB proton channel family protein</fullName>
    </submittedName>
</protein>
<feature type="domain" description="MotA/TolQ/ExbB proton channel" evidence="10">
    <location>
        <begin position="86"/>
        <end position="187"/>
    </location>
</feature>
<gene>
    <name evidence="11" type="ORF">MNBD_DELTA04-970</name>
</gene>
<keyword evidence="6" id="KW-0653">Protein transport</keyword>
<feature type="transmembrane region" description="Helical" evidence="9">
    <location>
        <begin position="150"/>
        <end position="170"/>
    </location>
</feature>
<evidence type="ECO:0000256" key="2">
    <source>
        <dbReference type="ARBA" id="ARBA00010442"/>
    </source>
</evidence>
<comment type="subcellular location">
    <subcellularLocation>
        <location evidence="1">Cell membrane</location>
        <topology evidence="1">Multi-pass membrane protein</topology>
    </subcellularLocation>
</comment>
<comment type="similarity">
    <text evidence="2">Belongs to the ExbB/TolQ family.</text>
</comment>
<organism evidence="11">
    <name type="scientific">hydrothermal vent metagenome</name>
    <dbReference type="NCBI Taxonomy" id="652676"/>
    <lineage>
        <taxon>unclassified sequences</taxon>
        <taxon>metagenomes</taxon>
        <taxon>ecological metagenomes</taxon>
    </lineage>
</organism>
<name>A0A3B0WCT6_9ZZZZ</name>
<evidence type="ECO:0000256" key="4">
    <source>
        <dbReference type="ARBA" id="ARBA00022475"/>
    </source>
</evidence>
<evidence type="ECO:0000259" key="10">
    <source>
        <dbReference type="Pfam" id="PF01618"/>
    </source>
</evidence>
<dbReference type="GO" id="GO:0005886">
    <property type="term" value="C:plasma membrane"/>
    <property type="evidence" value="ECO:0007669"/>
    <property type="project" value="UniProtKB-SubCell"/>
</dbReference>
<accession>A0A3B0WCT6</accession>
<keyword evidence="5 9" id="KW-0812">Transmembrane</keyword>
<keyword evidence="4" id="KW-1003">Cell membrane</keyword>
<feature type="transmembrane region" description="Helical" evidence="9">
    <location>
        <begin position="109"/>
        <end position="130"/>
    </location>
</feature>
<evidence type="ECO:0000256" key="1">
    <source>
        <dbReference type="ARBA" id="ARBA00004651"/>
    </source>
</evidence>
<reference evidence="11" key="1">
    <citation type="submission" date="2018-06" db="EMBL/GenBank/DDBJ databases">
        <authorList>
            <person name="Zhirakovskaya E."/>
        </authorList>
    </citation>
    <scope>NUCLEOTIDE SEQUENCE</scope>
</reference>
<dbReference type="AlphaFoldDB" id="A0A3B0WCT6"/>
<evidence type="ECO:0000256" key="8">
    <source>
        <dbReference type="ARBA" id="ARBA00023136"/>
    </source>
</evidence>
<dbReference type="PANTHER" id="PTHR30625:SF15">
    <property type="entry name" value="BIOPOLYMER TRANSPORT PROTEIN EXBB"/>
    <property type="match status" value="1"/>
</dbReference>
<keyword evidence="7 9" id="KW-1133">Transmembrane helix</keyword>
<sequence>MRIWEVFQSGGPVMWPLLACSFIALVVILERTMFWLGAFWQRSGDLPGEVLGLAARGQWERIRQRTEGSRNYVIRVLISGILHRDFDMGKAMEAEAEQQIREMRRFMGVLDTMITVSPLLGIFGTVLGIITSFKVLGMSGLQDPRAVTGGIAQALITTAAGLGIAIASVFPYNYFNSRIDHACHEMEKYATGLELAYERAVAENGKKTELDAA</sequence>
<evidence type="ECO:0000256" key="6">
    <source>
        <dbReference type="ARBA" id="ARBA00022927"/>
    </source>
</evidence>
<evidence type="ECO:0000256" key="3">
    <source>
        <dbReference type="ARBA" id="ARBA00022448"/>
    </source>
</evidence>
<dbReference type="InterPro" id="IPR050790">
    <property type="entry name" value="ExbB/TolQ_transport"/>
</dbReference>
<dbReference type="EMBL" id="UOEY01000124">
    <property type="protein sequence ID" value="VAW41454.1"/>
    <property type="molecule type" value="Genomic_DNA"/>
</dbReference>
<dbReference type="Pfam" id="PF01618">
    <property type="entry name" value="MotA_ExbB"/>
    <property type="match status" value="1"/>
</dbReference>
<feature type="transmembrane region" description="Helical" evidence="9">
    <location>
        <begin position="12"/>
        <end position="29"/>
    </location>
</feature>
<keyword evidence="8 9" id="KW-0472">Membrane</keyword>
<keyword evidence="3" id="KW-0813">Transport</keyword>
<dbReference type="PANTHER" id="PTHR30625">
    <property type="entry name" value="PROTEIN TOLQ"/>
    <property type="match status" value="1"/>
</dbReference>
<evidence type="ECO:0000256" key="7">
    <source>
        <dbReference type="ARBA" id="ARBA00022989"/>
    </source>
</evidence>
<dbReference type="InterPro" id="IPR002898">
    <property type="entry name" value="MotA_ExbB_proton_chnl"/>
</dbReference>
<proteinExistence type="inferred from homology"/>
<evidence type="ECO:0000313" key="11">
    <source>
        <dbReference type="EMBL" id="VAW41454.1"/>
    </source>
</evidence>
<evidence type="ECO:0000256" key="9">
    <source>
        <dbReference type="SAM" id="Phobius"/>
    </source>
</evidence>
<dbReference type="GO" id="GO:0017038">
    <property type="term" value="P:protein import"/>
    <property type="evidence" value="ECO:0007669"/>
    <property type="project" value="TreeGrafter"/>
</dbReference>
<evidence type="ECO:0000256" key="5">
    <source>
        <dbReference type="ARBA" id="ARBA00022692"/>
    </source>
</evidence>